<evidence type="ECO:0000313" key="11">
    <source>
        <dbReference type="EMBL" id="MTV82826.1"/>
    </source>
</evidence>
<dbReference type="Gene3D" id="1.10.1060.10">
    <property type="entry name" value="Alpha-helical ferredoxin"/>
    <property type="match status" value="1"/>
</dbReference>
<gene>
    <name evidence="11" type="ORF">GM612_09235</name>
</gene>
<keyword evidence="1" id="KW-0560">Oxidoreductase</keyword>
<dbReference type="Pfam" id="PF14691">
    <property type="entry name" value="Fer4_20"/>
    <property type="match status" value="1"/>
</dbReference>
<comment type="subunit">
    <text evidence="7">Heterotetramer of 2 PreA and 2 PreT subunits.</text>
</comment>
<dbReference type="GO" id="GO:0051536">
    <property type="term" value="F:iron-sulfur cluster binding"/>
    <property type="evidence" value="ECO:0007669"/>
    <property type="project" value="InterPro"/>
</dbReference>
<evidence type="ECO:0000256" key="8">
    <source>
        <dbReference type="ARBA" id="ARBA00049728"/>
    </source>
</evidence>
<evidence type="ECO:0000256" key="2">
    <source>
        <dbReference type="ARBA" id="ARBA00030119"/>
    </source>
</evidence>
<evidence type="ECO:0000256" key="6">
    <source>
        <dbReference type="ARBA" id="ARBA00049578"/>
    </source>
</evidence>
<dbReference type="GO" id="GO:0004159">
    <property type="term" value="F:dihydropyrimidine dehydrogenase (NAD+) activity"/>
    <property type="evidence" value="ECO:0007669"/>
    <property type="project" value="UniProtKB-EC"/>
</dbReference>
<keyword evidence="12" id="KW-1185">Reference proteome</keyword>
<dbReference type="PANTHER" id="PTHR43073">
    <property type="entry name" value="DIHYDROPYRIMIDINE DEHYDROGENASE [NADP(+)]"/>
    <property type="match status" value="1"/>
</dbReference>
<dbReference type="InterPro" id="IPR028261">
    <property type="entry name" value="DPD_II"/>
</dbReference>
<dbReference type="SUPFAM" id="SSF51971">
    <property type="entry name" value="Nucleotide-binding domain"/>
    <property type="match status" value="1"/>
</dbReference>
<dbReference type="InterPro" id="IPR023753">
    <property type="entry name" value="FAD/NAD-binding_dom"/>
</dbReference>
<dbReference type="Gene3D" id="3.50.50.60">
    <property type="entry name" value="FAD/NAD(P)-binding domain"/>
    <property type="match status" value="2"/>
</dbReference>
<comment type="catalytic activity">
    <reaction evidence="5">
        <text>5,6-dihydrouracil + NAD(+) = uracil + NADH + H(+)</text>
        <dbReference type="Rhea" id="RHEA:20189"/>
        <dbReference type="ChEBI" id="CHEBI:15378"/>
        <dbReference type="ChEBI" id="CHEBI:15901"/>
        <dbReference type="ChEBI" id="CHEBI:17568"/>
        <dbReference type="ChEBI" id="CHEBI:57540"/>
        <dbReference type="ChEBI" id="CHEBI:57945"/>
        <dbReference type="EC" id="1.3.1.1"/>
    </reaction>
</comment>
<sequence length="411" mass="44472">MTTKDYQTEPQGYTMTTVMEEAARCLLCHDAPCSKACPAHTDPAKFIRSVRFRNVKGAAETIRENNALGAICARVCPTEKYCELACSRSGIDVPIDIGGIQRYVTDFEQAADMHILKKGNSNGMHIAIVGSGPSGLQAAVTLLEKGYGVNIYERSAKAGGYLTYGIPEYRLPSNIVDYEIQRILDLGAEIHYNTTIGKDITMNQLKADNDAVIVAIGASESKMLPMFEGQDNVETAVSFLARAKENKGNLDLPDNVVVVGGGDVAMDVVTTLKKLDVKHVTDCVYEEFSEFKASKKELAGAEAEGVTILDGYVPDHIEGNTVVFKHRHIDSQLAIKTDKVILAIGQDTNAKNLGIRLEHGEAPSAGYRTHDSKVFITGDIAQGDKTVVYAVQKGKEVADEIDAILGGKQND</sequence>
<dbReference type="RefSeq" id="WP_155432093.1">
    <property type="nucleotide sequence ID" value="NZ_WNJO01000011.1"/>
</dbReference>
<comment type="function">
    <text evidence="6">Involved in pyrimidine base degradation. Catalyzes physiologically the reduction of uracil to 5,6-dihydrouracil (DHU) by using NADH as a specific cosubstrate. It also catalyzes the reverse reaction and the reduction of thymine to 5,6-dihydrothymine (DHT).</text>
</comment>
<dbReference type="InterPro" id="IPR036188">
    <property type="entry name" value="FAD/NAD-bd_sf"/>
</dbReference>
<feature type="domain" description="Dihydroprymidine dehydrogenase" evidence="10">
    <location>
        <begin position="4"/>
        <end position="111"/>
    </location>
</feature>
<comment type="caution">
    <text evidence="11">The sequence shown here is derived from an EMBL/GenBank/DDBJ whole genome shotgun (WGS) entry which is preliminary data.</text>
</comment>
<dbReference type="AlphaFoldDB" id="A0A7X2XWC2"/>
<evidence type="ECO:0000256" key="5">
    <source>
        <dbReference type="ARBA" id="ARBA00048792"/>
    </source>
</evidence>
<evidence type="ECO:0000313" key="12">
    <source>
        <dbReference type="Proteomes" id="UP000466388"/>
    </source>
</evidence>
<dbReference type="Proteomes" id="UP000466388">
    <property type="component" value="Unassembled WGS sequence"/>
</dbReference>
<evidence type="ECO:0000256" key="7">
    <source>
        <dbReference type="ARBA" id="ARBA00049714"/>
    </source>
</evidence>
<dbReference type="InterPro" id="IPR009051">
    <property type="entry name" value="Helical_ferredxn"/>
</dbReference>
<evidence type="ECO:0000256" key="1">
    <source>
        <dbReference type="ARBA" id="ARBA00023002"/>
    </source>
</evidence>
<accession>A0A7X2XWC2</accession>
<evidence type="ECO:0000256" key="4">
    <source>
        <dbReference type="ARBA" id="ARBA00047685"/>
    </source>
</evidence>
<name>A0A7X2XWC2_9LACO</name>
<dbReference type="PRINTS" id="PR00419">
    <property type="entry name" value="ADXRDTASE"/>
</dbReference>
<dbReference type="SUPFAM" id="SSF46548">
    <property type="entry name" value="alpha-helical ferredoxin"/>
    <property type="match status" value="1"/>
</dbReference>
<dbReference type="PANTHER" id="PTHR43073:SF2">
    <property type="entry name" value="DIHYDROPYRIMIDINE DEHYDROGENASE [NADP(+)]"/>
    <property type="match status" value="1"/>
</dbReference>
<dbReference type="EMBL" id="WNJO01000011">
    <property type="protein sequence ID" value="MTV82826.1"/>
    <property type="molecule type" value="Genomic_DNA"/>
</dbReference>
<dbReference type="EC" id="1.3.1.1" evidence="8"/>
<comment type="catalytic activity">
    <reaction evidence="4">
        <text>5,6-dihydrothymine + NAD(+) = thymine + NADH + H(+)</text>
        <dbReference type="Rhea" id="RHEA:28791"/>
        <dbReference type="ChEBI" id="CHEBI:15378"/>
        <dbReference type="ChEBI" id="CHEBI:17821"/>
        <dbReference type="ChEBI" id="CHEBI:27468"/>
        <dbReference type="ChEBI" id="CHEBI:57540"/>
        <dbReference type="ChEBI" id="CHEBI:57945"/>
        <dbReference type="EC" id="1.3.1.1"/>
    </reaction>
</comment>
<evidence type="ECO:0000259" key="10">
    <source>
        <dbReference type="Pfam" id="PF14691"/>
    </source>
</evidence>
<reference evidence="11 12" key="1">
    <citation type="submission" date="2019-11" db="EMBL/GenBank/DDBJ databases">
        <title>Lactobacillus sp. nov. CRM56-3, isolated from fermented tea leaves.</title>
        <authorList>
            <person name="Phuengjayaem S."/>
            <person name="Tanasupawat S."/>
        </authorList>
    </citation>
    <scope>NUCLEOTIDE SEQUENCE [LARGE SCALE GENOMIC DNA]</scope>
    <source>
        <strain evidence="11 12">CRM56-3</strain>
    </source>
</reference>
<organism evidence="11 12">
    <name type="scientific">Secundilactobacillus folii</name>
    <dbReference type="NCBI Taxonomy" id="2678357"/>
    <lineage>
        <taxon>Bacteria</taxon>
        <taxon>Bacillati</taxon>
        <taxon>Bacillota</taxon>
        <taxon>Bacilli</taxon>
        <taxon>Lactobacillales</taxon>
        <taxon>Lactobacillaceae</taxon>
        <taxon>Secundilactobacillus</taxon>
    </lineage>
</organism>
<proteinExistence type="predicted"/>
<protein>
    <recommendedName>
        <fullName evidence="8">dihydrouracil dehydrogenase (NAD(+))</fullName>
        <ecNumber evidence="8">1.3.1.1</ecNumber>
    </recommendedName>
    <alternativeName>
        <fullName evidence="3">Dihydrothymine dehydrogenase</fullName>
    </alternativeName>
    <alternativeName>
        <fullName evidence="2">Dihydrouracil dehydrogenase</fullName>
    </alternativeName>
</protein>
<feature type="domain" description="FAD/NAD(P)-binding" evidence="9">
    <location>
        <begin position="124"/>
        <end position="394"/>
    </location>
</feature>
<evidence type="ECO:0000256" key="3">
    <source>
        <dbReference type="ARBA" id="ARBA00032722"/>
    </source>
</evidence>
<dbReference type="Pfam" id="PF07992">
    <property type="entry name" value="Pyr_redox_2"/>
    <property type="match status" value="1"/>
</dbReference>
<evidence type="ECO:0000259" key="9">
    <source>
        <dbReference type="Pfam" id="PF07992"/>
    </source>
</evidence>